<dbReference type="Gene3D" id="3.40.50.10610">
    <property type="entry name" value="ABC-type transport auxiliary lipoprotein component"/>
    <property type="match status" value="1"/>
</dbReference>
<dbReference type="KEGG" id="ahu:A6A40_16305"/>
<evidence type="ECO:0000259" key="1">
    <source>
        <dbReference type="Pfam" id="PF03886"/>
    </source>
</evidence>
<dbReference type="InterPro" id="IPR005586">
    <property type="entry name" value="ABC_trans_aux"/>
</dbReference>
<name>A0A2R4VQB0_9PROT</name>
<feature type="domain" description="ABC-type transport auxiliary lipoprotein component" evidence="1">
    <location>
        <begin position="43"/>
        <end position="198"/>
    </location>
</feature>
<dbReference type="Proteomes" id="UP000077405">
    <property type="component" value="Plasmid pYZ1"/>
</dbReference>
<gene>
    <name evidence="2" type="ORF">A6A40_16305</name>
</gene>
<dbReference type="SUPFAM" id="SSF159594">
    <property type="entry name" value="XCC0632-like"/>
    <property type="match status" value="1"/>
</dbReference>
<geneLocation type="plasmid" evidence="2 3">
    <name>pYZ1</name>
</geneLocation>
<proteinExistence type="predicted"/>
<organism evidence="2 3">
    <name type="scientific">Azospirillum humicireducens</name>
    <dbReference type="NCBI Taxonomy" id="1226968"/>
    <lineage>
        <taxon>Bacteria</taxon>
        <taxon>Pseudomonadati</taxon>
        <taxon>Pseudomonadota</taxon>
        <taxon>Alphaproteobacteria</taxon>
        <taxon>Rhodospirillales</taxon>
        <taxon>Azospirillaceae</taxon>
        <taxon>Azospirillum</taxon>
    </lineage>
</organism>
<dbReference type="AlphaFoldDB" id="A0A2R4VQB0"/>
<sequence length="204" mass="21138">MTAGYLPGATGRRVLLGWLLAVPIAGCTSARLDWFRPVPVAGPVRADVTARVELHDVTVARALDRPDILRLAGDTRLVPTGGQWAAAPGDMIAAVLRRNLADRLPAATVTDAVNGIATDVIGGAGAPAVLVEVGIDRFEADADGHAVLAAHFVLRHPRSPLPPTERSVVETLSPVGPGPDALVLALSRTLARLADRIADALTAS</sequence>
<dbReference type="EMBL" id="CP028902">
    <property type="protein sequence ID" value="AWB06633.1"/>
    <property type="molecule type" value="Genomic_DNA"/>
</dbReference>
<evidence type="ECO:0000313" key="3">
    <source>
        <dbReference type="Proteomes" id="UP000077405"/>
    </source>
</evidence>
<protein>
    <recommendedName>
        <fullName evidence="1">ABC-type transport auxiliary lipoprotein component domain-containing protein</fullName>
    </recommendedName>
</protein>
<accession>A0A2R4VQB0</accession>
<reference evidence="2 3" key="1">
    <citation type="submission" date="2018-04" db="EMBL/GenBank/DDBJ databases">
        <title>Complete genome sequence of the nitrogen-fixing bacterium Azospirillum humicireducens type strain SgZ-5.</title>
        <authorList>
            <person name="Yu Z."/>
        </authorList>
    </citation>
    <scope>NUCLEOTIDE SEQUENCE [LARGE SCALE GENOMIC DNA]</scope>
    <source>
        <strain evidence="2 3">SgZ-5</strain>
        <plasmid evidence="2 3">pYZ1</plasmid>
    </source>
</reference>
<keyword evidence="2" id="KW-0614">Plasmid</keyword>
<dbReference type="Pfam" id="PF03886">
    <property type="entry name" value="ABC_trans_aux"/>
    <property type="match status" value="1"/>
</dbReference>
<evidence type="ECO:0000313" key="2">
    <source>
        <dbReference type="EMBL" id="AWB06633.1"/>
    </source>
</evidence>
<keyword evidence="3" id="KW-1185">Reference proteome</keyword>
<dbReference type="OrthoDB" id="7064073at2"/>
<dbReference type="RefSeq" id="WP_108546942.1">
    <property type="nucleotide sequence ID" value="NZ_CP028902.1"/>
</dbReference>